<proteinExistence type="predicted"/>
<organism evidence="1 2">
    <name type="scientific">Fusarium oxysporum f. sp. raphani</name>
    <dbReference type="NCBI Taxonomy" id="96318"/>
    <lineage>
        <taxon>Eukaryota</taxon>
        <taxon>Fungi</taxon>
        <taxon>Dikarya</taxon>
        <taxon>Ascomycota</taxon>
        <taxon>Pezizomycotina</taxon>
        <taxon>Sordariomycetes</taxon>
        <taxon>Hypocreomycetidae</taxon>
        <taxon>Hypocreales</taxon>
        <taxon>Nectriaceae</taxon>
        <taxon>Fusarium</taxon>
        <taxon>Fusarium oxysporum species complex</taxon>
    </lineage>
</organism>
<dbReference type="EMBL" id="JAELUR010000010">
    <property type="protein sequence ID" value="KAG7426608.1"/>
    <property type="molecule type" value="Genomic_DNA"/>
</dbReference>
<name>A0A8J5PHJ8_FUSOX</name>
<dbReference type="AlphaFoldDB" id="A0A8J5PHJ8"/>
<comment type="caution">
    <text evidence="1">The sequence shown here is derived from an EMBL/GenBank/DDBJ whole genome shotgun (WGS) entry which is preliminary data.</text>
</comment>
<evidence type="ECO:0000313" key="2">
    <source>
        <dbReference type="Proteomes" id="UP000693942"/>
    </source>
</evidence>
<protein>
    <submittedName>
        <fullName evidence="1">Uncharacterized protein</fullName>
    </submittedName>
</protein>
<reference evidence="1" key="1">
    <citation type="submission" date="2021-04" db="EMBL/GenBank/DDBJ databases">
        <title>First draft genome resource for Brassicaceae pathogens Fusarium oxysporum f. sp. raphani and Fusarium oxysporum f. sp. rapae.</title>
        <authorList>
            <person name="Asai S."/>
        </authorList>
    </citation>
    <scope>NUCLEOTIDE SEQUENCE</scope>
    <source>
        <strain evidence="1">Tf1262</strain>
    </source>
</reference>
<gene>
    <name evidence="1" type="ORF">Forpi1262_v012208</name>
</gene>
<dbReference type="Proteomes" id="UP000693942">
    <property type="component" value="Unassembled WGS sequence"/>
</dbReference>
<evidence type="ECO:0000313" key="1">
    <source>
        <dbReference type="EMBL" id="KAG7426608.1"/>
    </source>
</evidence>
<accession>A0A8J5PHJ8</accession>
<sequence>MATPHPTKSTTSVPERTEEDNQRLFQFYKSWILTERDGKARFDKYPRKRKVLKEFPQISQYLGFNLLSVAILQEDEEEVEFLAMKYPSYGMEVNYCGQPPIHIAVLVVNLRILSLLTEQVNPEALNIADNIQSRHVSVAEW</sequence>